<gene>
    <name evidence="2" type="ORF">DFH08DRAFT_851234</name>
</gene>
<feature type="compositionally biased region" description="Low complexity" evidence="1">
    <location>
        <begin position="691"/>
        <end position="702"/>
    </location>
</feature>
<feature type="region of interest" description="Disordered" evidence="1">
    <location>
        <begin position="823"/>
        <end position="862"/>
    </location>
</feature>
<protein>
    <submittedName>
        <fullName evidence="2">Uncharacterized protein</fullName>
    </submittedName>
</protein>
<feature type="compositionally biased region" description="Low complexity" evidence="1">
    <location>
        <begin position="501"/>
        <end position="511"/>
    </location>
</feature>
<feature type="compositionally biased region" description="Polar residues" evidence="1">
    <location>
        <begin position="670"/>
        <end position="690"/>
    </location>
</feature>
<dbReference type="AlphaFoldDB" id="A0AAD7AFJ9"/>
<evidence type="ECO:0000313" key="2">
    <source>
        <dbReference type="EMBL" id="KAJ7357175.1"/>
    </source>
</evidence>
<comment type="caution">
    <text evidence="2">The sequence shown here is derived from an EMBL/GenBank/DDBJ whole genome shotgun (WGS) entry which is preliminary data.</text>
</comment>
<feature type="compositionally biased region" description="Low complexity" evidence="1">
    <location>
        <begin position="410"/>
        <end position="456"/>
    </location>
</feature>
<feature type="region of interest" description="Disordered" evidence="1">
    <location>
        <begin position="887"/>
        <end position="944"/>
    </location>
</feature>
<organism evidence="2 3">
    <name type="scientific">Mycena albidolilacea</name>
    <dbReference type="NCBI Taxonomy" id="1033008"/>
    <lineage>
        <taxon>Eukaryota</taxon>
        <taxon>Fungi</taxon>
        <taxon>Dikarya</taxon>
        <taxon>Basidiomycota</taxon>
        <taxon>Agaricomycotina</taxon>
        <taxon>Agaricomycetes</taxon>
        <taxon>Agaricomycetidae</taxon>
        <taxon>Agaricales</taxon>
        <taxon>Marasmiineae</taxon>
        <taxon>Mycenaceae</taxon>
        <taxon>Mycena</taxon>
    </lineage>
</organism>
<feature type="compositionally biased region" description="Polar residues" evidence="1">
    <location>
        <begin position="826"/>
        <end position="838"/>
    </location>
</feature>
<feature type="compositionally biased region" description="Low complexity" evidence="1">
    <location>
        <begin position="36"/>
        <end position="60"/>
    </location>
</feature>
<feature type="compositionally biased region" description="Low complexity" evidence="1">
    <location>
        <begin position="147"/>
        <end position="192"/>
    </location>
</feature>
<feature type="compositionally biased region" description="Polar residues" evidence="1">
    <location>
        <begin position="728"/>
        <end position="745"/>
    </location>
</feature>
<feature type="region of interest" description="Disordered" evidence="1">
    <location>
        <begin position="330"/>
        <end position="774"/>
    </location>
</feature>
<sequence>MTADGSFWGRNDGRRVSSPPVLKAPASGSKRTSRGFFSLFSSSKPQPSPKSQPMQSSFPSAIQALPQRFDAISLTSPLQREDPAFSRDPNAHPFMVPRPRDAIRTSRSAPEPAPRLVGPAMDANFEPVLSQQQRFAELQDKSRDNSPSRSRYANYSSSSKASESSLTLPSTDSSASGSAHSLKSSSSSSFLSRDVPTIGPSQSEPGESPAIVTSGYDGLDAKDRPLSPPPEYELMASPQEMLAFELPTPSRPAPLGRNDSAPELHQVKPPVLPHRSATAPIPGSAPSASGSKRANNDRKPQAYDLDRIDELDESNPLGVALHHEGPFQVIASVLKGPRSQPPPQMRLPKAPKPNGGSLGISPGQVLPRNFSYLYHQPPVRPQPPLRRDYPGSPQASTSYIPPQSQFGQLPPAQFGQPQQSQFDQRPPAQFGQPQQPQFDQRPPTQFGQSQQSQFGQPQHAQSNMRTPPVPQERPNQDPRWSQAAPHQLPPSVQPVHPSPPAQSGHSHSPPHSLHEPRMSYVPETQFDPVDAAPQQSPAHTGNSYYPGSHPPPLSRGHHAAGSSEDNSDAYGGIEVDSGPKRERHSAPPAPTAPQMEPYYAPQNGGPNNDNNDFASRRHTVQAGYAPPPDPSAFRGAARFNAGQNLSAIRHSPNPNGQPVAGVLNPRIFENSGQLNAEQHSSGIRHSPNLNGQPIQQQGYPQPHAAGYTPPPPQVHHSRNEQDRRRPTSHQPQPTAYANHGQQSSMVEHDPRRRASYQPVQGPPPGAAHPDPGRREFERGQYQQRQLAALAQDRPQSVTVAPSIASTTNPLRRLPQHTPKHLVMPTPLQQSSPLPNNPSLHAYPNGHYESPNSSQTRLPLQAQPTRAQTIQMDGNRHLLKKRMSAVQATGPLAPVMPPKAPPAMRQQRSYMEPPPTVPEPPMTRPMVQQKEKRPKRLLSKRRSDL</sequence>
<reference evidence="2" key="1">
    <citation type="submission" date="2023-03" db="EMBL/GenBank/DDBJ databases">
        <title>Massive genome expansion in bonnet fungi (Mycena s.s.) driven by repeated elements and novel gene families across ecological guilds.</title>
        <authorList>
            <consortium name="Lawrence Berkeley National Laboratory"/>
            <person name="Harder C.B."/>
            <person name="Miyauchi S."/>
            <person name="Viragh M."/>
            <person name="Kuo A."/>
            <person name="Thoen E."/>
            <person name="Andreopoulos B."/>
            <person name="Lu D."/>
            <person name="Skrede I."/>
            <person name="Drula E."/>
            <person name="Henrissat B."/>
            <person name="Morin E."/>
            <person name="Kohler A."/>
            <person name="Barry K."/>
            <person name="LaButti K."/>
            <person name="Morin E."/>
            <person name="Salamov A."/>
            <person name="Lipzen A."/>
            <person name="Mereny Z."/>
            <person name="Hegedus B."/>
            <person name="Baldrian P."/>
            <person name="Stursova M."/>
            <person name="Weitz H."/>
            <person name="Taylor A."/>
            <person name="Grigoriev I.V."/>
            <person name="Nagy L.G."/>
            <person name="Martin F."/>
            <person name="Kauserud H."/>
        </authorList>
    </citation>
    <scope>NUCLEOTIDE SEQUENCE</scope>
    <source>
        <strain evidence="2">CBHHK002</strain>
    </source>
</reference>
<evidence type="ECO:0000256" key="1">
    <source>
        <dbReference type="SAM" id="MobiDB-lite"/>
    </source>
</evidence>
<feature type="compositionally biased region" description="Polar residues" evidence="1">
    <location>
        <begin position="393"/>
        <end position="407"/>
    </location>
</feature>
<dbReference type="Proteomes" id="UP001218218">
    <property type="component" value="Unassembled WGS sequence"/>
</dbReference>
<keyword evidence="3" id="KW-1185">Reference proteome</keyword>
<proteinExistence type="predicted"/>
<feature type="compositionally biased region" description="Pro residues" evidence="1">
    <location>
        <begin position="911"/>
        <end position="922"/>
    </location>
</feature>
<evidence type="ECO:0000313" key="3">
    <source>
        <dbReference type="Proteomes" id="UP001218218"/>
    </source>
</evidence>
<feature type="compositionally biased region" description="Polar residues" evidence="1">
    <location>
        <begin position="849"/>
        <end position="862"/>
    </location>
</feature>
<feature type="compositionally biased region" description="Polar residues" evidence="1">
    <location>
        <begin position="641"/>
        <end position="656"/>
    </location>
</feature>
<accession>A0AAD7AFJ9</accession>
<feature type="compositionally biased region" description="Basic residues" evidence="1">
    <location>
        <begin position="931"/>
        <end position="944"/>
    </location>
</feature>
<feature type="compositionally biased region" description="Low complexity" evidence="1">
    <location>
        <begin position="276"/>
        <end position="291"/>
    </location>
</feature>
<dbReference type="EMBL" id="JARIHO010000008">
    <property type="protein sequence ID" value="KAJ7357175.1"/>
    <property type="molecule type" value="Genomic_DNA"/>
</dbReference>
<feature type="compositionally biased region" description="Basic and acidic residues" evidence="1">
    <location>
        <begin position="137"/>
        <end position="146"/>
    </location>
</feature>
<feature type="compositionally biased region" description="Basic and acidic residues" evidence="1">
    <location>
        <begin position="294"/>
        <end position="308"/>
    </location>
</feature>
<name>A0AAD7AFJ9_9AGAR</name>
<feature type="compositionally biased region" description="Low complexity" evidence="1">
    <location>
        <begin position="601"/>
        <end position="612"/>
    </location>
</feature>
<feature type="compositionally biased region" description="Pro residues" evidence="1">
    <location>
        <begin position="487"/>
        <end position="500"/>
    </location>
</feature>
<feature type="compositionally biased region" description="Polar residues" evidence="1">
    <location>
        <begin position="533"/>
        <end position="545"/>
    </location>
</feature>
<feature type="region of interest" description="Disordered" evidence="1">
    <location>
        <begin position="1"/>
        <end position="310"/>
    </location>
</feature>